<dbReference type="EMBL" id="GBRH01211995">
    <property type="protein sequence ID" value="JAD85900.1"/>
    <property type="molecule type" value="Transcribed_RNA"/>
</dbReference>
<protein>
    <submittedName>
        <fullName evidence="2">Uncharacterized protein</fullName>
    </submittedName>
</protein>
<evidence type="ECO:0000256" key="1">
    <source>
        <dbReference type="SAM" id="SignalP"/>
    </source>
</evidence>
<name>A0A0A9DJR7_ARUDO</name>
<reference evidence="2" key="1">
    <citation type="submission" date="2014-09" db="EMBL/GenBank/DDBJ databases">
        <authorList>
            <person name="Magalhaes I.L.F."/>
            <person name="Oliveira U."/>
            <person name="Santos F.R."/>
            <person name="Vidigal T.H.D.A."/>
            <person name="Brescovit A.D."/>
            <person name="Santos A.J."/>
        </authorList>
    </citation>
    <scope>NUCLEOTIDE SEQUENCE</scope>
    <source>
        <tissue evidence="2">Shoot tissue taken approximately 20 cm above the soil surface</tissue>
    </source>
</reference>
<feature type="chain" id="PRO_5013017456" evidence="1">
    <location>
        <begin position="16"/>
        <end position="33"/>
    </location>
</feature>
<organism evidence="2">
    <name type="scientific">Arundo donax</name>
    <name type="common">Giant reed</name>
    <name type="synonym">Donax arundinaceus</name>
    <dbReference type="NCBI Taxonomy" id="35708"/>
    <lineage>
        <taxon>Eukaryota</taxon>
        <taxon>Viridiplantae</taxon>
        <taxon>Streptophyta</taxon>
        <taxon>Embryophyta</taxon>
        <taxon>Tracheophyta</taxon>
        <taxon>Spermatophyta</taxon>
        <taxon>Magnoliopsida</taxon>
        <taxon>Liliopsida</taxon>
        <taxon>Poales</taxon>
        <taxon>Poaceae</taxon>
        <taxon>PACMAD clade</taxon>
        <taxon>Arundinoideae</taxon>
        <taxon>Arundineae</taxon>
        <taxon>Arundo</taxon>
    </lineage>
</organism>
<feature type="signal peptide" evidence="1">
    <location>
        <begin position="1"/>
        <end position="15"/>
    </location>
</feature>
<proteinExistence type="predicted"/>
<keyword evidence="1" id="KW-0732">Signal</keyword>
<dbReference type="AlphaFoldDB" id="A0A0A9DJR7"/>
<evidence type="ECO:0000313" key="2">
    <source>
        <dbReference type="EMBL" id="JAD85900.1"/>
    </source>
</evidence>
<reference evidence="2" key="2">
    <citation type="journal article" date="2015" name="Data Brief">
        <title>Shoot transcriptome of the giant reed, Arundo donax.</title>
        <authorList>
            <person name="Barrero R.A."/>
            <person name="Guerrero F.D."/>
            <person name="Moolhuijzen P."/>
            <person name="Goolsby J.A."/>
            <person name="Tidwell J."/>
            <person name="Bellgard S.E."/>
            <person name="Bellgard M.I."/>
        </authorList>
    </citation>
    <scope>NUCLEOTIDE SEQUENCE</scope>
    <source>
        <tissue evidence="2">Shoot tissue taken approximately 20 cm above the soil surface</tissue>
    </source>
</reference>
<accession>A0A0A9DJR7</accession>
<sequence>MFFSPACFHISCVLCEPVMLALPVCPDCSWTHM</sequence>